<reference evidence="3" key="1">
    <citation type="submission" date="2023-03" db="EMBL/GenBank/DDBJ databases">
        <title>Massive genome expansion in bonnet fungi (Mycena s.s.) driven by repeated elements and novel gene families across ecological guilds.</title>
        <authorList>
            <consortium name="Lawrence Berkeley National Laboratory"/>
            <person name="Harder C.B."/>
            <person name="Miyauchi S."/>
            <person name="Viragh M."/>
            <person name="Kuo A."/>
            <person name="Thoen E."/>
            <person name="Andreopoulos B."/>
            <person name="Lu D."/>
            <person name="Skrede I."/>
            <person name="Drula E."/>
            <person name="Henrissat B."/>
            <person name="Morin E."/>
            <person name="Kohler A."/>
            <person name="Barry K."/>
            <person name="LaButti K."/>
            <person name="Morin E."/>
            <person name="Salamov A."/>
            <person name="Lipzen A."/>
            <person name="Mereny Z."/>
            <person name="Hegedus B."/>
            <person name="Baldrian P."/>
            <person name="Stursova M."/>
            <person name="Weitz H."/>
            <person name="Taylor A."/>
            <person name="Grigoriev I.V."/>
            <person name="Nagy L.G."/>
            <person name="Martin F."/>
            <person name="Kauserud H."/>
        </authorList>
    </citation>
    <scope>NUCLEOTIDE SEQUENCE</scope>
    <source>
        <strain evidence="3">CBHHK173m</strain>
    </source>
</reference>
<comment type="caution">
    <text evidence="3">The sequence shown here is derived from an EMBL/GenBank/DDBJ whole genome shotgun (WGS) entry which is preliminary data.</text>
</comment>
<organism evidence="3 4">
    <name type="scientific">Mycena belliarum</name>
    <dbReference type="NCBI Taxonomy" id="1033014"/>
    <lineage>
        <taxon>Eukaryota</taxon>
        <taxon>Fungi</taxon>
        <taxon>Dikarya</taxon>
        <taxon>Basidiomycota</taxon>
        <taxon>Agaricomycotina</taxon>
        <taxon>Agaricomycetes</taxon>
        <taxon>Agaricomycetidae</taxon>
        <taxon>Agaricales</taxon>
        <taxon>Marasmiineae</taxon>
        <taxon>Mycenaceae</taxon>
        <taxon>Mycena</taxon>
    </lineage>
</organism>
<dbReference type="EMBL" id="JARJCN010000198">
    <property type="protein sequence ID" value="KAJ7063788.1"/>
    <property type="molecule type" value="Genomic_DNA"/>
</dbReference>
<evidence type="ECO:0000313" key="3">
    <source>
        <dbReference type="EMBL" id="KAJ7082076.1"/>
    </source>
</evidence>
<protein>
    <submittedName>
        <fullName evidence="3">Uncharacterized protein</fullName>
    </submittedName>
</protein>
<feature type="region of interest" description="Disordered" evidence="1">
    <location>
        <begin position="122"/>
        <end position="145"/>
    </location>
</feature>
<sequence>MSSNGDHPSRSNHLNCVALPCPNSYCSCRSPSRGLRQRKSCFSPTIHPRVIAGGRRPRFCVQALAALIAASLAPYADAAAAYPCAPRATCCAPAPASRSRAHAAARPSPLLPAHLCALRPARSTDAATSQPPPPFNASCPSPRRSCPLARRCVPGARQTA</sequence>
<accession>A0AAD6TZS5</accession>
<proteinExistence type="predicted"/>
<dbReference type="Proteomes" id="UP001222325">
    <property type="component" value="Unassembled WGS sequence"/>
</dbReference>
<evidence type="ECO:0000313" key="4">
    <source>
        <dbReference type="Proteomes" id="UP001222325"/>
    </source>
</evidence>
<dbReference type="AlphaFoldDB" id="A0AAD6TZS5"/>
<evidence type="ECO:0000256" key="1">
    <source>
        <dbReference type="SAM" id="MobiDB-lite"/>
    </source>
</evidence>
<gene>
    <name evidence="2" type="ORF">B0H15DRAFT_188036</name>
    <name evidence="3" type="ORF">B0H15DRAFT_444516</name>
</gene>
<keyword evidence="4" id="KW-1185">Reference proteome</keyword>
<name>A0AAD6TZS5_9AGAR</name>
<dbReference type="EMBL" id="JARJCN010000047">
    <property type="protein sequence ID" value="KAJ7082076.1"/>
    <property type="molecule type" value="Genomic_DNA"/>
</dbReference>
<evidence type="ECO:0000313" key="2">
    <source>
        <dbReference type="EMBL" id="KAJ7063788.1"/>
    </source>
</evidence>